<dbReference type="Pfam" id="PF12867">
    <property type="entry name" value="DinB_2"/>
    <property type="match status" value="1"/>
</dbReference>
<sequence>MNKQQIISRLQKNHHDFADYIRSLREEDFLFTTDNKWTAGQQAEHILRAIKPVKLAFTLPKFFLKLFFGKANRPSRTYEQLLDRYKEKLAAGGRASGRFIPQPVAFNAKEKICNEILLVNDALCKKVNSCAEEELESYILPHPLLGKLTLREMLYFNILHVEHHRNSVAMLLHRTALA</sequence>
<dbReference type="SUPFAM" id="SSF109854">
    <property type="entry name" value="DinB/YfiT-like putative metalloenzymes"/>
    <property type="match status" value="1"/>
</dbReference>
<evidence type="ECO:0000313" key="2">
    <source>
        <dbReference type="EMBL" id="QEC67344.1"/>
    </source>
</evidence>
<feature type="domain" description="DinB-like" evidence="1">
    <location>
        <begin position="10"/>
        <end position="166"/>
    </location>
</feature>
<accession>A0A5B8V7E4</accession>
<reference evidence="2 3" key="1">
    <citation type="journal article" date="2016" name="Int. J. Syst. Evol. Microbiol.">
        <title>Panacibacter ginsenosidivorans gen. nov., sp. nov., with ginsenoside converting activity isolated from soil of a ginseng field.</title>
        <authorList>
            <person name="Siddiqi M.Z."/>
            <person name="Muhammad Shafi S."/>
            <person name="Choi K.D."/>
            <person name="Im W.T."/>
        </authorList>
    </citation>
    <scope>NUCLEOTIDE SEQUENCE [LARGE SCALE GENOMIC DNA]</scope>
    <source>
        <strain evidence="2 3">Gsoil1550</strain>
    </source>
</reference>
<gene>
    <name evidence="2" type="ORF">FRZ67_08560</name>
</gene>
<protein>
    <submittedName>
        <fullName evidence="2">DinB family protein</fullName>
    </submittedName>
</protein>
<dbReference type="InterPro" id="IPR024775">
    <property type="entry name" value="DinB-like"/>
</dbReference>
<dbReference type="EMBL" id="CP042435">
    <property type="protein sequence ID" value="QEC67344.1"/>
    <property type="molecule type" value="Genomic_DNA"/>
</dbReference>
<keyword evidence="3" id="KW-1185">Reference proteome</keyword>
<evidence type="ECO:0000259" key="1">
    <source>
        <dbReference type="Pfam" id="PF12867"/>
    </source>
</evidence>
<dbReference type="RefSeq" id="WP_147189151.1">
    <property type="nucleotide sequence ID" value="NZ_CP042435.1"/>
</dbReference>
<evidence type="ECO:0000313" key="3">
    <source>
        <dbReference type="Proteomes" id="UP000321533"/>
    </source>
</evidence>
<organism evidence="2 3">
    <name type="scientific">Panacibacter ginsenosidivorans</name>
    <dbReference type="NCBI Taxonomy" id="1813871"/>
    <lineage>
        <taxon>Bacteria</taxon>
        <taxon>Pseudomonadati</taxon>
        <taxon>Bacteroidota</taxon>
        <taxon>Chitinophagia</taxon>
        <taxon>Chitinophagales</taxon>
        <taxon>Chitinophagaceae</taxon>
        <taxon>Panacibacter</taxon>
    </lineage>
</organism>
<dbReference type="OrthoDB" id="954225at2"/>
<dbReference type="AlphaFoldDB" id="A0A5B8V7E4"/>
<dbReference type="Proteomes" id="UP000321533">
    <property type="component" value="Chromosome"/>
</dbReference>
<proteinExistence type="predicted"/>
<dbReference type="Gene3D" id="1.20.120.450">
    <property type="entry name" value="dinb family like domain"/>
    <property type="match status" value="1"/>
</dbReference>
<name>A0A5B8V7E4_9BACT</name>
<dbReference type="KEGG" id="pgin:FRZ67_08560"/>
<dbReference type="InterPro" id="IPR034660">
    <property type="entry name" value="DinB/YfiT-like"/>
</dbReference>